<dbReference type="Proteomes" id="UP000007178">
    <property type="component" value="Segment"/>
</dbReference>
<organism evidence="1 2">
    <name type="scientific">Cyanophage S-TIM5</name>
    <dbReference type="NCBI Taxonomy" id="1137745"/>
    <lineage>
        <taxon>Viruses</taxon>
        <taxon>Duplodnaviria</taxon>
        <taxon>Heunggongvirae</taxon>
        <taxon>Uroviricota</taxon>
        <taxon>Caudoviricetes</taxon>
        <taxon>Aurunvirus</taxon>
        <taxon>Aurunvirus STIM5</taxon>
    </lineage>
</organism>
<dbReference type="KEGG" id="vg:14013993"/>
<dbReference type="GeneID" id="14013993"/>
<proteinExistence type="predicted"/>
<evidence type="ECO:0000313" key="2">
    <source>
        <dbReference type="Proteomes" id="UP000007178"/>
    </source>
</evidence>
<protein>
    <submittedName>
        <fullName evidence="1">Uncharacterized protein</fullName>
    </submittedName>
</protein>
<accession>H6WFT8</accession>
<reference evidence="1 2" key="1">
    <citation type="journal article" date="2012" name="Proc. Natl. Acad. Sci. U.S.A.">
        <title>A novel lineage of myoviruses infecting cyanobacteria is widespread in the oceans.</title>
        <authorList>
            <person name="Sabehi G."/>
            <person name="Shaulov L."/>
            <person name="Silver D.H."/>
            <person name="Yanai I."/>
            <person name="Harel A."/>
            <person name="Lindell D."/>
        </authorList>
    </citation>
    <scope>NUCLEOTIDE SEQUENCE [LARGE SCALE GENOMIC DNA]</scope>
</reference>
<dbReference type="RefSeq" id="YP_007006076.1">
    <property type="nucleotide sequence ID" value="NC_019516.2"/>
</dbReference>
<sequence length="80" mass="9459">MTDVLRLKLIFILCSITTQKDRERLKEFVQVCSYHVTDSDFNKIMRKSLKILEFQSCGGESCPDWLMNNLFDLYKSTEED</sequence>
<keyword evidence="2" id="KW-1185">Reference proteome</keyword>
<evidence type="ECO:0000313" key="1">
    <source>
        <dbReference type="EMBL" id="AEZ65663.1"/>
    </source>
</evidence>
<name>H6WFT8_9CAUD</name>
<dbReference type="EMBL" id="JQ245707">
    <property type="protein sequence ID" value="AEZ65663.1"/>
    <property type="molecule type" value="Genomic_DNA"/>
</dbReference>